<dbReference type="AlphaFoldDB" id="A0AAD6UIC2"/>
<sequence length="202" mass="22326">MPEPPAALAHRICIVAVPGAVAGFVDGYSRRTRARCAVIVLGRRASVSLRHTGAHWRERPALPLLRRCRSPRPSTRCCTDAIADSDGHRFGPMRVLPMRGVGAIADGVRRPSVLLRRPLPCSAYVAMSWGRCRLRIPIHCPSSPNIGRLRRLHIFRVGPAVFRPIILTPAASGLRPLRRCCHGTSRKHVPGGLDNRPRSRHH</sequence>
<proteinExistence type="predicted"/>
<reference evidence="1" key="1">
    <citation type="submission" date="2023-03" db="EMBL/GenBank/DDBJ databases">
        <title>Massive genome expansion in bonnet fungi (Mycena s.s.) driven by repeated elements and novel gene families across ecological guilds.</title>
        <authorList>
            <consortium name="Lawrence Berkeley National Laboratory"/>
            <person name="Harder C.B."/>
            <person name="Miyauchi S."/>
            <person name="Viragh M."/>
            <person name="Kuo A."/>
            <person name="Thoen E."/>
            <person name="Andreopoulos B."/>
            <person name="Lu D."/>
            <person name="Skrede I."/>
            <person name="Drula E."/>
            <person name="Henrissat B."/>
            <person name="Morin E."/>
            <person name="Kohler A."/>
            <person name="Barry K."/>
            <person name="LaButti K."/>
            <person name="Morin E."/>
            <person name="Salamov A."/>
            <person name="Lipzen A."/>
            <person name="Mereny Z."/>
            <person name="Hegedus B."/>
            <person name="Baldrian P."/>
            <person name="Stursova M."/>
            <person name="Weitz H."/>
            <person name="Taylor A."/>
            <person name="Grigoriev I.V."/>
            <person name="Nagy L.G."/>
            <person name="Martin F."/>
            <person name="Kauserud H."/>
        </authorList>
    </citation>
    <scope>NUCLEOTIDE SEQUENCE</scope>
    <source>
        <strain evidence="1">CBHHK173m</strain>
    </source>
</reference>
<gene>
    <name evidence="1" type="ORF">B0H15DRAFT_503930</name>
</gene>
<name>A0AAD6UIC2_9AGAR</name>
<organism evidence="1 2">
    <name type="scientific">Mycena belliarum</name>
    <dbReference type="NCBI Taxonomy" id="1033014"/>
    <lineage>
        <taxon>Eukaryota</taxon>
        <taxon>Fungi</taxon>
        <taxon>Dikarya</taxon>
        <taxon>Basidiomycota</taxon>
        <taxon>Agaricomycotina</taxon>
        <taxon>Agaricomycetes</taxon>
        <taxon>Agaricomycetidae</taxon>
        <taxon>Agaricales</taxon>
        <taxon>Marasmiineae</taxon>
        <taxon>Mycenaceae</taxon>
        <taxon>Mycena</taxon>
    </lineage>
</organism>
<dbReference type="EMBL" id="JARJCN010000006">
    <property type="protein sequence ID" value="KAJ7099976.1"/>
    <property type="molecule type" value="Genomic_DNA"/>
</dbReference>
<comment type="caution">
    <text evidence="1">The sequence shown here is derived from an EMBL/GenBank/DDBJ whole genome shotgun (WGS) entry which is preliminary data.</text>
</comment>
<accession>A0AAD6UIC2</accession>
<protein>
    <submittedName>
        <fullName evidence="1">Uncharacterized protein</fullName>
    </submittedName>
</protein>
<keyword evidence="2" id="KW-1185">Reference proteome</keyword>
<dbReference type="Proteomes" id="UP001222325">
    <property type="component" value="Unassembled WGS sequence"/>
</dbReference>
<evidence type="ECO:0000313" key="2">
    <source>
        <dbReference type="Proteomes" id="UP001222325"/>
    </source>
</evidence>
<evidence type="ECO:0000313" key="1">
    <source>
        <dbReference type="EMBL" id="KAJ7099976.1"/>
    </source>
</evidence>